<reference evidence="9" key="2">
    <citation type="journal article" date="2021" name="PeerJ">
        <title>Extensive microbial diversity within the chicken gut microbiome revealed by metagenomics and culture.</title>
        <authorList>
            <person name="Gilroy R."/>
            <person name="Ravi A."/>
            <person name="Getino M."/>
            <person name="Pursley I."/>
            <person name="Horton D.L."/>
            <person name="Alikhan N.F."/>
            <person name="Baker D."/>
            <person name="Gharbi K."/>
            <person name="Hall N."/>
            <person name="Watson M."/>
            <person name="Adriaenssens E.M."/>
            <person name="Foster-Nyarko E."/>
            <person name="Jarju S."/>
            <person name="Secka A."/>
            <person name="Antonio M."/>
            <person name="Oren A."/>
            <person name="Chaudhuri R.R."/>
            <person name="La Ragione R."/>
            <person name="Hildebrand F."/>
            <person name="Pallen M.J."/>
        </authorList>
    </citation>
    <scope>NUCLEOTIDE SEQUENCE</scope>
    <source>
        <strain evidence="9">B3-2255</strain>
    </source>
</reference>
<dbReference type="SUPFAM" id="SSF51344">
    <property type="entry name" value="Epsilon subunit of F1F0-ATP synthase N-terminal domain"/>
    <property type="match status" value="1"/>
</dbReference>
<dbReference type="InterPro" id="IPR036771">
    <property type="entry name" value="ATPsynth_dsu/esu_N"/>
</dbReference>
<organism evidence="9 10">
    <name type="scientific">Candidatus Merdivivens faecigallinarum</name>
    <dbReference type="NCBI Taxonomy" id="2840871"/>
    <lineage>
        <taxon>Bacteria</taxon>
        <taxon>Pseudomonadati</taxon>
        <taxon>Bacteroidota</taxon>
        <taxon>Bacteroidia</taxon>
        <taxon>Bacteroidales</taxon>
        <taxon>Muribaculaceae</taxon>
        <taxon>Muribaculaceae incertae sedis</taxon>
        <taxon>Candidatus Merdivivens</taxon>
    </lineage>
</organism>
<evidence type="ECO:0000259" key="8">
    <source>
        <dbReference type="Pfam" id="PF02823"/>
    </source>
</evidence>
<dbReference type="GO" id="GO:0012505">
    <property type="term" value="C:endomembrane system"/>
    <property type="evidence" value="ECO:0007669"/>
    <property type="project" value="UniProtKB-SubCell"/>
</dbReference>
<dbReference type="Gene3D" id="2.60.15.10">
    <property type="entry name" value="F0F1 ATP synthase delta/epsilon subunit, N-terminal"/>
    <property type="match status" value="1"/>
</dbReference>
<evidence type="ECO:0000256" key="2">
    <source>
        <dbReference type="ARBA" id="ARBA00004184"/>
    </source>
</evidence>
<evidence type="ECO:0000256" key="4">
    <source>
        <dbReference type="ARBA" id="ARBA00022448"/>
    </source>
</evidence>
<dbReference type="Proteomes" id="UP000823772">
    <property type="component" value="Unassembled WGS sequence"/>
</dbReference>
<comment type="function">
    <text evidence="1">Produces ATP from ADP in the presence of a proton gradient across the membrane.</text>
</comment>
<evidence type="ECO:0000313" key="10">
    <source>
        <dbReference type="Proteomes" id="UP000823772"/>
    </source>
</evidence>
<keyword evidence="7" id="KW-0139">CF(1)</keyword>
<comment type="similarity">
    <text evidence="3">Belongs to the ATPase epsilon chain family.</text>
</comment>
<dbReference type="InterPro" id="IPR001469">
    <property type="entry name" value="ATP_synth_F1_dsu/esu"/>
</dbReference>
<evidence type="ECO:0000256" key="3">
    <source>
        <dbReference type="ARBA" id="ARBA00005712"/>
    </source>
</evidence>
<evidence type="ECO:0000256" key="5">
    <source>
        <dbReference type="ARBA" id="ARBA00023065"/>
    </source>
</evidence>
<evidence type="ECO:0000256" key="6">
    <source>
        <dbReference type="ARBA" id="ARBA00023136"/>
    </source>
</evidence>
<sequence>MGTKNIILNLSSPEKALSGVEVQRVTLPGENGRFTVLYGHAPIISTLAEGDILYTAADGKETVQHIKSGFVEVRDNIVSVSAEIR</sequence>
<dbReference type="GO" id="GO:0045259">
    <property type="term" value="C:proton-transporting ATP synthase complex"/>
    <property type="evidence" value="ECO:0007669"/>
    <property type="project" value="UniProtKB-KW"/>
</dbReference>
<name>A0A9D9J1H0_9BACT</name>
<dbReference type="InterPro" id="IPR020546">
    <property type="entry name" value="ATP_synth_F1_dsu/esu_N"/>
</dbReference>
<dbReference type="GO" id="GO:0046933">
    <property type="term" value="F:proton-transporting ATP synthase activity, rotational mechanism"/>
    <property type="evidence" value="ECO:0007669"/>
    <property type="project" value="InterPro"/>
</dbReference>
<reference evidence="9" key="1">
    <citation type="submission" date="2020-10" db="EMBL/GenBank/DDBJ databases">
        <authorList>
            <person name="Gilroy R."/>
        </authorList>
    </citation>
    <scope>NUCLEOTIDE SEQUENCE</scope>
    <source>
        <strain evidence="9">B3-2255</strain>
    </source>
</reference>
<evidence type="ECO:0000256" key="7">
    <source>
        <dbReference type="ARBA" id="ARBA00023196"/>
    </source>
</evidence>
<comment type="caution">
    <text evidence="9">The sequence shown here is derived from an EMBL/GenBank/DDBJ whole genome shotgun (WGS) entry which is preliminary data.</text>
</comment>
<keyword evidence="7" id="KW-0066">ATP synthesis</keyword>
<gene>
    <name evidence="9" type="ORF">IAC87_04995</name>
</gene>
<keyword evidence="5" id="KW-0406">Ion transport</keyword>
<feature type="domain" description="ATP synthase F1 complex delta/epsilon subunit N-terminal" evidence="8">
    <location>
        <begin position="8"/>
        <end position="83"/>
    </location>
</feature>
<keyword evidence="6" id="KW-0472">Membrane</keyword>
<dbReference type="AlphaFoldDB" id="A0A9D9J1H0"/>
<dbReference type="CDD" id="cd12152">
    <property type="entry name" value="F1-ATPase_delta"/>
    <property type="match status" value="1"/>
</dbReference>
<accession>A0A9D9J1H0</accession>
<proteinExistence type="inferred from homology"/>
<dbReference type="EMBL" id="JADILY010000102">
    <property type="protein sequence ID" value="MBO8481885.1"/>
    <property type="molecule type" value="Genomic_DNA"/>
</dbReference>
<protein>
    <recommendedName>
        <fullName evidence="8">ATP synthase F1 complex delta/epsilon subunit N-terminal domain-containing protein</fullName>
    </recommendedName>
</protein>
<evidence type="ECO:0000256" key="1">
    <source>
        <dbReference type="ARBA" id="ARBA00003543"/>
    </source>
</evidence>
<keyword evidence="4" id="KW-0813">Transport</keyword>
<evidence type="ECO:0000313" key="9">
    <source>
        <dbReference type="EMBL" id="MBO8481885.1"/>
    </source>
</evidence>
<comment type="subcellular location">
    <subcellularLocation>
        <location evidence="2">Endomembrane system</location>
        <topology evidence="2">Peripheral membrane protein</topology>
    </subcellularLocation>
</comment>
<dbReference type="Pfam" id="PF02823">
    <property type="entry name" value="ATP-synt_DE_N"/>
    <property type="match status" value="1"/>
</dbReference>